<dbReference type="EMBL" id="QROV01000029">
    <property type="protein sequence ID" value="RHL54329.1"/>
    <property type="molecule type" value="Genomic_DNA"/>
</dbReference>
<dbReference type="Proteomes" id="UP000488521">
    <property type="component" value="Unassembled WGS sequence"/>
</dbReference>
<dbReference type="EMBL" id="AP022660">
    <property type="protein sequence ID" value="BCA50770.1"/>
    <property type="molecule type" value="Genomic_DNA"/>
</dbReference>
<dbReference type="EMBL" id="WCSY01000033">
    <property type="protein sequence ID" value="KAB4305864.1"/>
    <property type="molecule type" value="Genomic_DNA"/>
</dbReference>
<evidence type="ECO:0000313" key="11">
    <source>
        <dbReference type="Proteomes" id="UP000284785"/>
    </source>
</evidence>
<dbReference type="EMBL" id="WCSB01000014">
    <property type="protein sequence ID" value="KAB4450698.1"/>
    <property type="molecule type" value="Genomic_DNA"/>
</dbReference>
<dbReference type="Proteomes" id="UP000436858">
    <property type="component" value="Unassembled WGS sequence"/>
</dbReference>
<evidence type="ECO:0000313" key="9">
    <source>
        <dbReference type="EMBL" id="RHL54329.1"/>
    </source>
</evidence>
<proteinExistence type="predicted"/>
<evidence type="ECO:0000313" key="6">
    <source>
        <dbReference type="EMBL" id="KAB4471778.1"/>
    </source>
</evidence>
<dbReference type="Pfam" id="PF11026">
    <property type="entry name" value="DUF2721"/>
    <property type="match status" value="1"/>
</dbReference>
<feature type="transmembrane region" description="Helical" evidence="1">
    <location>
        <begin position="5"/>
        <end position="21"/>
    </location>
</feature>
<evidence type="ECO:0000313" key="4">
    <source>
        <dbReference type="EMBL" id="KAB4450698.1"/>
    </source>
</evidence>
<dbReference type="InterPro" id="IPR021279">
    <property type="entry name" value="DUF2721"/>
</dbReference>
<dbReference type="Proteomes" id="UP000460317">
    <property type="component" value="Unassembled WGS sequence"/>
</dbReference>
<evidence type="ECO:0000313" key="13">
    <source>
        <dbReference type="Proteomes" id="UP000436858"/>
    </source>
</evidence>
<evidence type="ECO:0000313" key="7">
    <source>
        <dbReference type="EMBL" id="KAB4485188.1"/>
    </source>
</evidence>
<organism evidence="5 12">
    <name type="scientific">Bacteroides thetaiotaomicron</name>
    <dbReference type="NCBI Taxonomy" id="818"/>
    <lineage>
        <taxon>Bacteria</taxon>
        <taxon>Pseudomonadati</taxon>
        <taxon>Bacteroidota</taxon>
        <taxon>Bacteroidia</taxon>
        <taxon>Bacteroidales</taxon>
        <taxon>Bacteroidaceae</taxon>
        <taxon>Bacteroides</taxon>
    </lineage>
</organism>
<evidence type="ECO:0000313" key="17">
    <source>
        <dbReference type="Proteomes" id="UP000500882"/>
    </source>
</evidence>
<dbReference type="EMBL" id="QSJP01000010">
    <property type="protein sequence ID" value="RHD87863.1"/>
    <property type="molecule type" value="Genomic_DNA"/>
</dbReference>
<evidence type="ECO:0000313" key="10">
    <source>
        <dbReference type="Proteomes" id="UP000283616"/>
    </source>
</evidence>
<reference evidence="10 11" key="1">
    <citation type="submission" date="2018-08" db="EMBL/GenBank/DDBJ databases">
        <title>A genome reference for cultivated species of the human gut microbiota.</title>
        <authorList>
            <person name="Zou Y."/>
            <person name="Xue W."/>
            <person name="Luo G."/>
        </authorList>
    </citation>
    <scope>NUCLEOTIDE SEQUENCE [LARGE SCALE GENOMIC DNA]</scope>
    <source>
        <strain evidence="9 10">AF37-12</strain>
        <strain evidence="8 11">AM30-26</strain>
    </source>
</reference>
<evidence type="ECO:0000313" key="8">
    <source>
        <dbReference type="EMBL" id="RHD87863.1"/>
    </source>
</evidence>
<dbReference type="Proteomes" id="UP000500882">
    <property type="component" value="Chromosome"/>
</dbReference>
<evidence type="ECO:0000313" key="16">
    <source>
        <dbReference type="Proteomes" id="UP000488521"/>
    </source>
</evidence>
<name>A0A2J6ABL6_BACT4</name>
<sequence>MTYYLLPITYYLLFITYYLFFKMEELTLTTPALLFSAVSLILLAYTNRFLSYAQLVRQLRDRYMENPTDITVAQIENLRKRLNLTRTMQGLGIASLFFCVVSMFLIYIGLQLLSVYVFGLALILLIASLGVSFREIQISTRSLEIYLGAMEKGKIKK</sequence>
<dbReference type="AlphaFoldDB" id="A0A2J6ABL6"/>
<evidence type="ECO:0000313" key="3">
    <source>
        <dbReference type="EMBL" id="KAB4305864.1"/>
    </source>
</evidence>
<keyword evidence="1" id="KW-0472">Membrane</keyword>
<dbReference type="EMBL" id="WCRS01000013">
    <property type="protein sequence ID" value="KAB4471778.1"/>
    <property type="molecule type" value="Genomic_DNA"/>
</dbReference>
<dbReference type="Proteomes" id="UP000440614">
    <property type="component" value="Unassembled WGS sequence"/>
</dbReference>
<keyword evidence="1" id="KW-1133">Transmembrane helix</keyword>
<evidence type="ECO:0000313" key="2">
    <source>
        <dbReference type="EMBL" id="BCA50770.1"/>
    </source>
</evidence>
<feature type="transmembrane region" description="Helical" evidence="1">
    <location>
        <begin position="33"/>
        <end position="50"/>
    </location>
</feature>
<reference evidence="2 17" key="3">
    <citation type="submission" date="2020-02" db="EMBL/GenBank/DDBJ databases">
        <title>Whole-genome sequencing and comparative analysis of the genomes of Bacteroides thetaiotaomicron and Escherichia coli isolated from a healthy resident in Vietnam.</title>
        <authorList>
            <person name="Mohsin M."/>
            <person name="Tanaka K."/>
            <person name="Kawahara R."/>
            <person name="Kondo S."/>
            <person name="Noguchi H."/>
            <person name="Motooka D."/>
            <person name="Nakamura S."/>
            <person name="Khong D.T."/>
            <person name="Nguyen T.N."/>
            <person name="Tran H.T."/>
            <person name="Yamamoto Y."/>
        </authorList>
    </citation>
    <scope>NUCLEOTIDE SEQUENCE [LARGE SCALE GENOMIC DNA]</scope>
    <source>
        <strain evidence="2 17">F9-2</strain>
    </source>
</reference>
<evidence type="ECO:0000313" key="5">
    <source>
        <dbReference type="EMBL" id="KAB4453307.1"/>
    </source>
</evidence>
<evidence type="ECO:0000313" key="15">
    <source>
        <dbReference type="Proteomes" id="UP000460317"/>
    </source>
</evidence>
<feature type="transmembrane region" description="Helical" evidence="1">
    <location>
        <begin position="90"/>
        <end position="109"/>
    </location>
</feature>
<gene>
    <name evidence="2" type="ORF">BatF92_27120</name>
    <name evidence="9" type="ORF">DW011_20605</name>
    <name evidence="8" type="ORF">DW780_12345</name>
    <name evidence="6" type="ORF">GAN59_17470</name>
    <name evidence="5" type="ORF">GAN75_18425</name>
    <name evidence="7" type="ORF">GAN91_06820</name>
    <name evidence="4" type="ORF">GAN93_15785</name>
    <name evidence="3" type="ORF">GAO51_24840</name>
</gene>
<protein>
    <submittedName>
        <fullName evidence="5">DUF2721 domain-containing protein</fullName>
    </submittedName>
    <submittedName>
        <fullName evidence="2">Membrane protein</fullName>
    </submittedName>
</protein>
<evidence type="ECO:0000313" key="12">
    <source>
        <dbReference type="Proteomes" id="UP000436825"/>
    </source>
</evidence>
<keyword evidence="1" id="KW-0812">Transmembrane</keyword>
<evidence type="ECO:0000313" key="14">
    <source>
        <dbReference type="Proteomes" id="UP000440614"/>
    </source>
</evidence>
<reference evidence="12 13" key="2">
    <citation type="journal article" date="2019" name="Nat. Med.">
        <title>A library of human gut bacterial isolates paired with longitudinal multiomics data enables mechanistic microbiome research.</title>
        <authorList>
            <person name="Poyet M."/>
            <person name="Groussin M."/>
            <person name="Gibbons S.M."/>
            <person name="Avila-Pacheco J."/>
            <person name="Jiang X."/>
            <person name="Kearney S.M."/>
            <person name="Perrotta A.R."/>
            <person name="Berdy B."/>
            <person name="Zhao S."/>
            <person name="Lieberman T.D."/>
            <person name="Swanson P.K."/>
            <person name="Smith M."/>
            <person name="Roesemann S."/>
            <person name="Alexander J.E."/>
            <person name="Rich S.A."/>
            <person name="Livny J."/>
            <person name="Vlamakis H."/>
            <person name="Clish C."/>
            <person name="Bullock K."/>
            <person name="Deik A."/>
            <person name="Scott J."/>
            <person name="Pierce K.A."/>
            <person name="Xavier R.J."/>
            <person name="Alm E.J."/>
        </authorList>
    </citation>
    <scope>NUCLEOTIDE SEQUENCE [LARGE SCALE GENOMIC DNA]</scope>
    <source>
        <strain evidence="6 16">BIOML-A156</strain>
        <strain evidence="5 12">BIOML-A160</strain>
        <strain evidence="7 13">BIOML-A162</strain>
        <strain evidence="4 15">BIOML-A165</strain>
        <strain evidence="3 14">BIOML-A188</strain>
    </source>
</reference>
<dbReference type="EMBL" id="WCRW01000014">
    <property type="protein sequence ID" value="KAB4453307.1"/>
    <property type="molecule type" value="Genomic_DNA"/>
</dbReference>
<dbReference type="EMBL" id="WCRY01000004">
    <property type="protein sequence ID" value="KAB4485188.1"/>
    <property type="molecule type" value="Genomic_DNA"/>
</dbReference>
<dbReference type="Proteomes" id="UP000436825">
    <property type="component" value="Unassembled WGS sequence"/>
</dbReference>
<dbReference type="Proteomes" id="UP000283616">
    <property type="component" value="Unassembled WGS sequence"/>
</dbReference>
<accession>A0A2J6ABL6</accession>
<dbReference type="OMA" id="LAYNARY"/>
<dbReference type="Proteomes" id="UP000284785">
    <property type="component" value="Unassembled WGS sequence"/>
</dbReference>
<feature type="transmembrane region" description="Helical" evidence="1">
    <location>
        <begin position="115"/>
        <end position="133"/>
    </location>
</feature>
<evidence type="ECO:0000256" key="1">
    <source>
        <dbReference type="SAM" id="Phobius"/>
    </source>
</evidence>